<organism evidence="2 3">
    <name type="scientific">Sutcliffiella rhizosphaerae</name>
    <dbReference type="NCBI Taxonomy" id="2880967"/>
    <lineage>
        <taxon>Bacteria</taxon>
        <taxon>Bacillati</taxon>
        <taxon>Bacillota</taxon>
        <taxon>Bacilli</taxon>
        <taxon>Bacillales</taxon>
        <taxon>Bacillaceae</taxon>
        <taxon>Sutcliffiella</taxon>
    </lineage>
</organism>
<evidence type="ECO:0000313" key="3">
    <source>
        <dbReference type="Proteomes" id="UP000789833"/>
    </source>
</evidence>
<keyword evidence="1" id="KW-0175">Coiled coil</keyword>
<dbReference type="RefSeq" id="WP_230500391.1">
    <property type="nucleotide sequence ID" value="NZ_CAKJTJ010000005.1"/>
</dbReference>
<feature type="coiled-coil region" evidence="1">
    <location>
        <begin position="232"/>
        <end position="360"/>
    </location>
</feature>
<feature type="coiled-coil region" evidence="1">
    <location>
        <begin position="16"/>
        <end position="206"/>
    </location>
</feature>
<accession>A0ABN8ABE6</accession>
<reference evidence="2 3" key="1">
    <citation type="submission" date="2021-10" db="EMBL/GenBank/DDBJ databases">
        <authorList>
            <person name="Criscuolo A."/>
        </authorList>
    </citation>
    <scope>NUCLEOTIDE SEQUENCE [LARGE SCALE GENOMIC DNA]</scope>
    <source>
        <strain evidence="3">CIP 111883</strain>
    </source>
</reference>
<name>A0ABN8ABE6_9BACI</name>
<proteinExistence type="predicted"/>
<comment type="caution">
    <text evidence="2">The sequence shown here is derived from an EMBL/GenBank/DDBJ whole genome shotgun (WGS) entry which is preliminary data.</text>
</comment>
<sequence>MKYTSYNDKIMLQQKIIHLGSEVKRLKADMDKLKSKDFIKKVEMERAEFESKILDLEEQCIIIEGKNKSLVQDKIQYKKEITRLKEEHQAKLLTISGEVSALKKQCEEERDLHQKALDEKDSLKKKLSQEKNKHDRVLKELAIQTEINQDLEKEYDMVKETVKALIEKIEETSNEQYGYQQITEINETLQKENETYKKEITRLKEEHQAKLLTISGEVSALKKQCEVGRDLQHKALDEKDSLKKKLIQEKNEHNRVLKELVIQTEINQDLEKEYDMVKETVKALIEKIEETSNEQYGYQQITEINETLQKENETYKKELEALKAETKIAKDENALLNNDVENLTKYIRELEQKSKRVIHESTVVSGMDEEENVTPPKNERMQSWFYNNVKKNT</sequence>
<dbReference type="Proteomes" id="UP000789833">
    <property type="component" value="Unassembled WGS sequence"/>
</dbReference>
<dbReference type="EMBL" id="CAKJTJ010000005">
    <property type="protein sequence ID" value="CAG9620463.1"/>
    <property type="molecule type" value="Genomic_DNA"/>
</dbReference>
<keyword evidence="3" id="KW-1185">Reference proteome</keyword>
<gene>
    <name evidence="2" type="ORF">BACCIP111883_01231</name>
</gene>
<evidence type="ECO:0000256" key="1">
    <source>
        <dbReference type="SAM" id="Coils"/>
    </source>
</evidence>
<protein>
    <submittedName>
        <fullName evidence="2">Uncharacterized protein</fullName>
    </submittedName>
</protein>
<evidence type="ECO:0000313" key="2">
    <source>
        <dbReference type="EMBL" id="CAG9620463.1"/>
    </source>
</evidence>